<feature type="domain" description="C-type lectin" evidence="2">
    <location>
        <begin position="188"/>
        <end position="307"/>
    </location>
</feature>
<dbReference type="EMBL" id="KB096590">
    <property type="protein sequence ID" value="ESO03642.1"/>
    <property type="molecule type" value="Genomic_DNA"/>
</dbReference>
<dbReference type="SMART" id="SM00034">
    <property type="entry name" value="CLECT"/>
    <property type="match status" value="1"/>
</dbReference>
<reference evidence="4" key="3">
    <citation type="submission" date="2015-06" db="UniProtKB">
        <authorList>
            <consortium name="EnsemblMetazoa"/>
        </authorList>
    </citation>
    <scope>IDENTIFICATION</scope>
</reference>
<dbReference type="EMBL" id="AMQM01004514">
    <property type="status" value="NOT_ANNOTATED_CDS"/>
    <property type="molecule type" value="Genomic_DNA"/>
</dbReference>
<dbReference type="Proteomes" id="UP000015101">
    <property type="component" value="Unassembled WGS sequence"/>
</dbReference>
<dbReference type="GeneID" id="20204494"/>
<feature type="region of interest" description="Disordered" evidence="1">
    <location>
        <begin position="165"/>
        <end position="185"/>
    </location>
</feature>
<dbReference type="InParanoid" id="T1F6P5"/>
<dbReference type="InterPro" id="IPR001304">
    <property type="entry name" value="C-type_lectin-like"/>
</dbReference>
<dbReference type="PROSITE" id="PS50041">
    <property type="entry name" value="C_TYPE_LECTIN_2"/>
    <property type="match status" value="1"/>
</dbReference>
<dbReference type="RefSeq" id="XP_009018199.1">
    <property type="nucleotide sequence ID" value="XM_009019951.1"/>
</dbReference>
<name>T1F6P5_HELRO</name>
<organism evidence="4 5">
    <name type="scientific">Helobdella robusta</name>
    <name type="common">Californian leech</name>
    <dbReference type="NCBI Taxonomy" id="6412"/>
    <lineage>
        <taxon>Eukaryota</taxon>
        <taxon>Metazoa</taxon>
        <taxon>Spiralia</taxon>
        <taxon>Lophotrochozoa</taxon>
        <taxon>Annelida</taxon>
        <taxon>Clitellata</taxon>
        <taxon>Hirudinea</taxon>
        <taxon>Rhynchobdellida</taxon>
        <taxon>Glossiphoniidae</taxon>
        <taxon>Helobdella</taxon>
    </lineage>
</organism>
<dbReference type="InterPro" id="IPR016186">
    <property type="entry name" value="C-type_lectin-like/link_sf"/>
</dbReference>
<dbReference type="AlphaFoldDB" id="T1F6P5"/>
<evidence type="ECO:0000313" key="5">
    <source>
        <dbReference type="Proteomes" id="UP000015101"/>
    </source>
</evidence>
<proteinExistence type="predicted"/>
<protein>
    <recommendedName>
        <fullName evidence="2">C-type lectin domain-containing protein</fullName>
    </recommendedName>
</protein>
<dbReference type="Gene3D" id="3.10.100.10">
    <property type="entry name" value="Mannose-Binding Protein A, subunit A"/>
    <property type="match status" value="1"/>
</dbReference>
<dbReference type="KEGG" id="hro:HELRODRAFT_173337"/>
<dbReference type="EnsemblMetazoa" id="HelroT173337">
    <property type="protein sequence ID" value="HelroP173337"/>
    <property type="gene ID" value="HelroG173337"/>
</dbReference>
<dbReference type="CTD" id="20204494"/>
<keyword evidence="5" id="KW-1185">Reference proteome</keyword>
<reference evidence="5" key="1">
    <citation type="submission" date="2012-12" db="EMBL/GenBank/DDBJ databases">
        <authorList>
            <person name="Hellsten U."/>
            <person name="Grimwood J."/>
            <person name="Chapman J.A."/>
            <person name="Shapiro H."/>
            <person name="Aerts A."/>
            <person name="Otillar R.P."/>
            <person name="Terry A.Y."/>
            <person name="Boore J.L."/>
            <person name="Simakov O."/>
            <person name="Marletaz F."/>
            <person name="Cho S.-J."/>
            <person name="Edsinger-Gonzales E."/>
            <person name="Havlak P."/>
            <person name="Kuo D.-H."/>
            <person name="Larsson T."/>
            <person name="Lv J."/>
            <person name="Arendt D."/>
            <person name="Savage R."/>
            <person name="Osoegawa K."/>
            <person name="de Jong P."/>
            <person name="Lindberg D.R."/>
            <person name="Seaver E.C."/>
            <person name="Weisblat D.A."/>
            <person name="Putnam N.H."/>
            <person name="Grigoriev I.V."/>
            <person name="Rokhsar D.S."/>
        </authorList>
    </citation>
    <scope>NUCLEOTIDE SEQUENCE</scope>
</reference>
<gene>
    <name evidence="4" type="primary">20204494</name>
    <name evidence="3" type="ORF">HELRODRAFT_173337</name>
</gene>
<evidence type="ECO:0000256" key="1">
    <source>
        <dbReference type="SAM" id="MobiDB-lite"/>
    </source>
</evidence>
<dbReference type="InterPro" id="IPR016187">
    <property type="entry name" value="CTDL_fold"/>
</dbReference>
<evidence type="ECO:0000313" key="4">
    <source>
        <dbReference type="EnsemblMetazoa" id="HelroP173337"/>
    </source>
</evidence>
<feature type="compositionally biased region" description="Low complexity" evidence="1">
    <location>
        <begin position="165"/>
        <end position="182"/>
    </location>
</feature>
<dbReference type="SUPFAM" id="SSF56436">
    <property type="entry name" value="C-type lectin-like"/>
    <property type="match status" value="1"/>
</dbReference>
<accession>T1F6P5</accession>
<dbReference type="OrthoDB" id="7357196at2759"/>
<evidence type="ECO:0000259" key="2">
    <source>
        <dbReference type="PROSITE" id="PS50041"/>
    </source>
</evidence>
<sequence>MNSFEALTTASLLISTYFLLTCKGSIIKETKYERIIFVKLELTNSSLQQLLLNSLSLKSNIFSLEQLTFDINLVYFLFKYSDEHLSSVLTNDSQIRTADKNLRSRLNYEYSLKCSLSNFNCCGFGYVAVENDSCVFFKFEDLANIRKVHPGIHSMFVYLRSTAATTPSPKTTTKPPQTTLTTNSPPKFYPINTPSTWATADSTCASAPYTGLPAIFSQNENTILKDFLYLNTDNTSCQKQYWTSGRRVSSSVHSAFKWNQPTRSSILGYTNWEPNMPTNTNLCLTIGRDYGYWQEEDCNANLCYVCAL</sequence>
<dbReference type="CDD" id="cd00037">
    <property type="entry name" value="CLECT"/>
    <property type="match status" value="1"/>
</dbReference>
<reference evidence="3 5" key="2">
    <citation type="journal article" date="2013" name="Nature">
        <title>Insights into bilaterian evolution from three spiralian genomes.</title>
        <authorList>
            <person name="Simakov O."/>
            <person name="Marletaz F."/>
            <person name="Cho S.J."/>
            <person name="Edsinger-Gonzales E."/>
            <person name="Havlak P."/>
            <person name="Hellsten U."/>
            <person name="Kuo D.H."/>
            <person name="Larsson T."/>
            <person name="Lv J."/>
            <person name="Arendt D."/>
            <person name="Savage R."/>
            <person name="Osoegawa K."/>
            <person name="de Jong P."/>
            <person name="Grimwood J."/>
            <person name="Chapman J.A."/>
            <person name="Shapiro H."/>
            <person name="Aerts A."/>
            <person name="Otillar R.P."/>
            <person name="Terry A.Y."/>
            <person name="Boore J.L."/>
            <person name="Grigoriev I.V."/>
            <person name="Lindberg D.R."/>
            <person name="Seaver E.C."/>
            <person name="Weisblat D.A."/>
            <person name="Putnam N.H."/>
            <person name="Rokhsar D.S."/>
        </authorList>
    </citation>
    <scope>NUCLEOTIDE SEQUENCE</scope>
</reference>
<evidence type="ECO:0000313" key="3">
    <source>
        <dbReference type="EMBL" id="ESO03642.1"/>
    </source>
</evidence>
<dbReference type="HOGENOM" id="CLU_903924_0_0_1"/>
<dbReference type="Pfam" id="PF00059">
    <property type="entry name" value="Lectin_C"/>
    <property type="match status" value="1"/>
</dbReference>